<name>A0A848LD27_9BACT</name>
<evidence type="ECO:0000256" key="1">
    <source>
        <dbReference type="ARBA" id="ARBA00007430"/>
    </source>
</evidence>
<dbReference type="InterPro" id="IPR029063">
    <property type="entry name" value="SAM-dependent_MTases_sf"/>
</dbReference>
<reference evidence="4 5" key="1">
    <citation type="submission" date="2020-04" db="EMBL/GenBank/DDBJ databases">
        <title>Draft genome of Pyxidicoccus fallax type strain.</title>
        <authorList>
            <person name="Whitworth D.E."/>
        </authorList>
    </citation>
    <scope>NUCLEOTIDE SEQUENCE [LARGE SCALE GENOMIC DNA]</scope>
    <source>
        <strain evidence="4 5">DSM 14698</strain>
    </source>
</reference>
<dbReference type="EMBL" id="JABBJJ010000072">
    <property type="protein sequence ID" value="NMO16597.1"/>
    <property type="molecule type" value="Genomic_DNA"/>
</dbReference>
<feature type="transmembrane region" description="Helical" evidence="2">
    <location>
        <begin position="33"/>
        <end position="53"/>
    </location>
</feature>
<sequence>MSPGMVESTPVMAGHAPVQRVGGPGRSLWFRPLLVLLLDAVITTGALFCAMLLRFDGRMPTRWQWAFLNGLPLLLLLRLGALVVFRLHRWSFKTSGLSEAGRLICANALATLGFEVLQSSVLHTRAPLSVVGIEFFLTTAVMGVHRYAPRMARLWYLDRQRARRFGTQRAIIVGAGGAGDLLLRDLRGVPGSPWHVVGLVDDDPAKHGTLLGGRRVFGPIDMLPELVKKHQVSQVLIAIVNLPSQRIQHILNLCRNLNVGFKIVPASFIYLDKKITSAMLHDLSPEHLLPRNAVSFDREEVHRLVTGRRILVTGGAGSIGSEIARQVAEHEPESLVLVDINENELYLLVRELQERHPKLPVSAVVADIRDMARMMRVGRKHAPQYVFHAAAHKHVPLMEDAPEEAIKNNVFGTLNVARMAHACGAERFVLISTDKAVHPSSIMGASKRLAEMVVRDLAGHSRTAFTAVRFGNVLGSAGSVVPIFKRQIQRGGPVTVTHPDCTRYFMTIPEAVGLVVLAGLGGYGELCILDMGAPVRIAELAANTISLAGLVPDKDISIVYTGLRPGEKLAETLLSEEEERTQQIRNRIKVAQSPAPPADFHIRLQRLWRAARAGDTPAVTNTLRTLIPTYTPSKSQG</sequence>
<keyword evidence="2" id="KW-1133">Transmembrane helix</keyword>
<feature type="domain" description="Polysaccharide biosynthesis protein CapD-like" evidence="3">
    <location>
        <begin position="310"/>
        <end position="591"/>
    </location>
</feature>
<dbReference type="InterPro" id="IPR036291">
    <property type="entry name" value="NAD(P)-bd_dom_sf"/>
</dbReference>
<dbReference type="SUPFAM" id="SSF51735">
    <property type="entry name" value="NAD(P)-binding Rossmann-fold domains"/>
    <property type="match status" value="1"/>
</dbReference>
<accession>A0A848LD27</accession>
<evidence type="ECO:0000256" key="2">
    <source>
        <dbReference type="SAM" id="Phobius"/>
    </source>
</evidence>
<comment type="similarity">
    <text evidence="1">Belongs to the polysaccharide synthase family.</text>
</comment>
<evidence type="ECO:0000313" key="4">
    <source>
        <dbReference type="EMBL" id="NMO16597.1"/>
    </source>
</evidence>
<dbReference type="CDD" id="cd05237">
    <property type="entry name" value="UDP_invert_4-6DH_SDR_e"/>
    <property type="match status" value="1"/>
</dbReference>
<comment type="caution">
    <text evidence="4">The sequence shown here is derived from an EMBL/GenBank/DDBJ whole genome shotgun (WGS) entry which is preliminary data.</text>
</comment>
<proteinExistence type="inferred from homology"/>
<dbReference type="PANTHER" id="PTHR43318:SF1">
    <property type="entry name" value="POLYSACCHARIDE BIOSYNTHESIS PROTEIN EPSC-RELATED"/>
    <property type="match status" value="1"/>
</dbReference>
<dbReference type="PANTHER" id="PTHR43318">
    <property type="entry name" value="UDP-N-ACETYLGLUCOSAMINE 4,6-DEHYDRATASE"/>
    <property type="match status" value="1"/>
</dbReference>
<dbReference type="Pfam" id="PF13727">
    <property type="entry name" value="CoA_binding_3"/>
    <property type="match status" value="1"/>
</dbReference>
<evidence type="ECO:0000259" key="3">
    <source>
        <dbReference type="Pfam" id="PF02719"/>
    </source>
</evidence>
<dbReference type="InterPro" id="IPR051203">
    <property type="entry name" value="Polysaccharide_Synthase-Rel"/>
</dbReference>
<feature type="transmembrane region" description="Helical" evidence="2">
    <location>
        <begin position="65"/>
        <end position="85"/>
    </location>
</feature>
<organism evidence="4 5">
    <name type="scientific">Pyxidicoccus fallax</name>
    <dbReference type="NCBI Taxonomy" id="394095"/>
    <lineage>
        <taxon>Bacteria</taxon>
        <taxon>Pseudomonadati</taxon>
        <taxon>Myxococcota</taxon>
        <taxon>Myxococcia</taxon>
        <taxon>Myxococcales</taxon>
        <taxon>Cystobacterineae</taxon>
        <taxon>Myxococcaceae</taxon>
        <taxon>Pyxidicoccus</taxon>
    </lineage>
</organism>
<dbReference type="Gene3D" id="3.40.50.720">
    <property type="entry name" value="NAD(P)-binding Rossmann-like Domain"/>
    <property type="match status" value="2"/>
</dbReference>
<keyword evidence="2" id="KW-0472">Membrane</keyword>
<keyword evidence="2" id="KW-0812">Transmembrane</keyword>
<dbReference type="Pfam" id="PF02719">
    <property type="entry name" value="Polysacc_synt_2"/>
    <property type="match status" value="1"/>
</dbReference>
<gene>
    <name evidence="4" type="ORF">HG543_17280</name>
</gene>
<dbReference type="AlphaFoldDB" id="A0A848LD27"/>
<protein>
    <submittedName>
        <fullName evidence="4">Polysaccharide biosynthesis protein</fullName>
    </submittedName>
</protein>
<evidence type="ECO:0000313" key="5">
    <source>
        <dbReference type="Proteomes" id="UP000518300"/>
    </source>
</evidence>
<dbReference type="Proteomes" id="UP000518300">
    <property type="component" value="Unassembled WGS sequence"/>
</dbReference>
<dbReference type="InterPro" id="IPR003869">
    <property type="entry name" value="Polysac_CapD-like"/>
</dbReference>
<keyword evidence="5" id="KW-1185">Reference proteome</keyword>
<dbReference type="SUPFAM" id="SSF53335">
    <property type="entry name" value="S-adenosyl-L-methionine-dependent methyltransferases"/>
    <property type="match status" value="1"/>
</dbReference>